<protein>
    <recommendedName>
        <fullName evidence="3">C-type lectin domain-containing protein</fullName>
    </recommendedName>
</protein>
<accession>E4YKQ5</accession>
<evidence type="ECO:0008006" key="3">
    <source>
        <dbReference type="Google" id="ProtNLM"/>
    </source>
</evidence>
<reference evidence="2" key="1">
    <citation type="journal article" date="2010" name="Science">
        <title>Plasticity of animal genome architecture unmasked by rapid evolution of a pelagic tunicate.</title>
        <authorList>
            <person name="Denoeud F."/>
            <person name="Henriet S."/>
            <person name="Mungpakdee S."/>
            <person name="Aury J.M."/>
            <person name="Da Silva C."/>
            <person name="Brinkmann H."/>
            <person name="Mikhaleva J."/>
            <person name="Olsen L.C."/>
            <person name="Jubin C."/>
            <person name="Canestro C."/>
            <person name="Bouquet J.M."/>
            <person name="Danks G."/>
            <person name="Poulain J."/>
            <person name="Campsteijn C."/>
            <person name="Adamski M."/>
            <person name="Cross I."/>
            <person name="Yadetie F."/>
            <person name="Muffato M."/>
            <person name="Louis A."/>
            <person name="Butcher S."/>
            <person name="Tsagkogeorga G."/>
            <person name="Konrad A."/>
            <person name="Singh S."/>
            <person name="Jensen M.F."/>
            <person name="Cong E.H."/>
            <person name="Eikeseth-Otteraa H."/>
            <person name="Noel B."/>
            <person name="Anthouard V."/>
            <person name="Porcel B.M."/>
            <person name="Kachouri-Lafond R."/>
            <person name="Nishino A."/>
            <person name="Ugolini M."/>
            <person name="Chourrout P."/>
            <person name="Nishida H."/>
            <person name="Aasland R."/>
            <person name="Huzurbazar S."/>
            <person name="Westhof E."/>
            <person name="Delsuc F."/>
            <person name="Lehrach H."/>
            <person name="Reinhardt R."/>
            <person name="Weissenbach J."/>
            <person name="Roy S.W."/>
            <person name="Artiguenave F."/>
            <person name="Postlethwait J.H."/>
            <person name="Manak J.R."/>
            <person name="Thompson E.M."/>
            <person name="Jaillon O."/>
            <person name="Du Pasquier L."/>
            <person name="Boudinot P."/>
            <person name="Liberles D.A."/>
            <person name="Volff J.N."/>
            <person name="Philippe H."/>
            <person name="Lenhard B."/>
            <person name="Roest Crollius H."/>
            <person name="Wincker P."/>
            <person name="Chourrout D."/>
        </authorList>
    </citation>
    <scope>NUCLEOTIDE SEQUENCE [LARGE SCALE GENOMIC DNA]</scope>
</reference>
<sequence length="239" mass="28039">MSGDFKRVTINFFFIKKSGCGDGSGSFDLRLNSFSSIYEIDYYESLTYFEAEKFCQIIGGTLLEKHSSFFPFDLWTPKRDGKCVKIRAFGGGEIITDCEESLRFACKKQKCQLLSYVELDGFFEIKFDEKCRDKFFNFVKKEEFFIVDERTGSRTQIKEIVTKYWPDDQTKPVNLRIVHETELDGKSYSLIDDFSIQSKTIQKRVRRFSVQAKSSSSHVYLSKIYLLLFFLILIRFFNL</sequence>
<evidence type="ECO:0000256" key="1">
    <source>
        <dbReference type="SAM" id="Phobius"/>
    </source>
</evidence>
<dbReference type="Proteomes" id="UP000011014">
    <property type="component" value="Unassembled WGS sequence"/>
</dbReference>
<dbReference type="EMBL" id="FN654717">
    <property type="protein sequence ID" value="CBY36066.1"/>
    <property type="molecule type" value="Genomic_DNA"/>
</dbReference>
<dbReference type="AlphaFoldDB" id="E4YKQ5"/>
<dbReference type="InterPro" id="IPR016187">
    <property type="entry name" value="CTDL_fold"/>
</dbReference>
<keyword evidence="1" id="KW-0472">Membrane</keyword>
<gene>
    <name evidence="2" type="ORF">GSOID_T00028545001</name>
</gene>
<proteinExistence type="predicted"/>
<organism evidence="2">
    <name type="scientific">Oikopleura dioica</name>
    <name type="common">Tunicate</name>
    <dbReference type="NCBI Taxonomy" id="34765"/>
    <lineage>
        <taxon>Eukaryota</taxon>
        <taxon>Metazoa</taxon>
        <taxon>Chordata</taxon>
        <taxon>Tunicata</taxon>
        <taxon>Appendicularia</taxon>
        <taxon>Copelata</taxon>
        <taxon>Oikopleuridae</taxon>
        <taxon>Oikopleura</taxon>
    </lineage>
</organism>
<evidence type="ECO:0000313" key="2">
    <source>
        <dbReference type="EMBL" id="CBY36066.1"/>
    </source>
</evidence>
<feature type="transmembrane region" description="Helical" evidence="1">
    <location>
        <begin position="219"/>
        <end position="237"/>
    </location>
</feature>
<name>E4YKQ5_OIKDI</name>
<keyword evidence="1" id="KW-1133">Transmembrane helix</keyword>
<keyword evidence="1" id="KW-0812">Transmembrane</keyword>
<dbReference type="SUPFAM" id="SSF56436">
    <property type="entry name" value="C-type lectin-like"/>
    <property type="match status" value="1"/>
</dbReference>